<feature type="compositionally biased region" description="Basic and acidic residues" evidence="10">
    <location>
        <begin position="1"/>
        <end position="12"/>
    </location>
</feature>
<dbReference type="GO" id="GO:0005829">
    <property type="term" value="C:cytosol"/>
    <property type="evidence" value="ECO:0007669"/>
    <property type="project" value="TreeGrafter"/>
</dbReference>
<dbReference type="EC" id="2.4.1.18" evidence="9"/>
<evidence type="ECO:0000256" key="4">
    <source>
        <dbReference type="ARBA" id="ARBA00022600"/>
    </source>
</evidence>
<evidence type="ECO:0000256" key="2">
    <source>
        <dbReference type="ARBA" id="ARBA00004964"/>
    </source>
</evidence>
<feature type="region of interest" description="Disordered" evidence="10">
    <location>
        <begin position="1"/>
        <end position="31"/>
    </location>
</feature>
<dbReference type="InterPro" id="IPR006048">
    <property type="entry name" value="A-amylase/branching_C"/>
</dbReference>
<feature type="region of interest" description="Disordered" evidence="10">
    <location>
        <begin position="82"/>
        <end position="101"/>
    </location>
</feature>
<dbReference type="InterPro" id="IPR054169">
    <property type="entry name" value="GlgB_N"/>
</dbReference>
<dbReference type="Gene3D" id="2.60.40.1180">
    <property type="entry name" value="Golgi alpha-mannosidase II"/>
    <property type="match status" value="1"/>
</dbReference>
<dbReference type="Gene3D" id="2.60.40.10">
    <property type="entry name" value="Immunoglobulins"/>
    <property type="match status" value="2"/>
</dbReference>
<dbReference type="GO" id="GO:0004553">
    <property type="term" value="F:hydrolase activity, hydrolyzing O-glycosyl compounds"/>
    <property type="evidence" value="ECO:0007669"/>
    <property type="project" value="InterPro"/>
</dbReference>
<dbReference type="GO" id="GO:0043169">
    <property type="term" value="F:cation binding"/>
    <property type="evidence" value="ECO:0007669"/>
    <property type="project" value="InterPro"/>
</dbReference>
<sequence>MAHRRDQRDGSGRRLPGGGVHPPGDDASAREGRLPAGLLLLHLAEHTRGARGVLHEHLDGNGRVLPAESVREYAGHPHRIPAVRRTGGVHHPGGARRDGRGPVGRLLRIRIVRERRAARFRGEHRQREVRVQGPRLCGCGGSRRLPRSLHRHPEPDPSRAPGSRPAAQPAHPCLRRREHPRLLEARLRRALPDRCLRHDHRGRERRSALGARDRRAPGYDPLRHHARHHLPRARPRHRRRLGVGRGQLRQARRLHHARAHSRDPGGLIVTTIPPNTPPAPGDTVSTERQRTAPDKVAIPPLDDVVLDRIAAGEHHDPHSVLGSHPVAADGVSDALTVIRTRRPLATRVSAVLDSGARVELSHVRAGIWQGAHVAGHQPYQIEASYDGGPDWIADDPYAFAPAIGELDLHLIGEGRHERLWDVLGAHRRTLGTAERPVTGTSFTVWAPHASAVRVVGTFNDWNGEGHALRSMGGSGVWEIFVPGVESGALYKFALRGRDGNWVSKADPLARFSETAGLTASIVTESHYEWNDSEWMTARAARDPHNGPMSVYELHAGSWRLGLGYRELADHLIEYVTELGFTHVEFMPLAEHPFGGSWGYQVTGYYAPTSRFGDPDDLRYLIDRLHQAGIGVLVDWVPGHFATDAWALARFDGEALYEHPDPRRGEHKDWGTLIFDFGNPQVRNFLVANALYWLEEFHVDGLRVDAVASMLYLDYSRQPGEWLPNIHGGNENLEAISLLQEANATAYRRNPGVIMIAEESTNWGGVTAPTSGGGLGFGLKWNMGWMHDSLQYIANDPMWRSYHHGEITFSFLYAFSENFLLPISHDEVVHGKGSLIGKMPGDHWQKLANMRAFLTFMWAHPGKQLLFMGQEFGQLSEWSEARDLDWWILDQPAHRGLHSLVTQLNRVYRENSALWEHDNDSSGFEWLDGGDSTRNIISFLRRDGNGDEIAVFMNFSGTTVGPYRAGFPQSGVWDEILNSDAAEFGGSGIGNLGSVTVKDEPWAGRPASADITLPPLAGLWLKRRR</sequence>
<dbReference type="NCBIfam" id="NF008967">
    <property type="entry name" value="PRK12313.1"/>
    <property type="match status" value="1"/>
</dbReference>
<dbReference type="EMBL" id="RZNB01000002">
    <property type="protein sequence ID" value="RWZ51943.1"/>
    <property type="molecule type" value="Genomic_DNA"/>
</dbReference>
<keyword evidence="7 9" id="KW-0320">Glycogen biosynthesis</keyword>
<evidence type="ECO:0000259" key="11">
    <source>
        <dbReference type="SMART" id="SM00642"/>
    </source>
</evidence>
<gene>
    <name evidence="9 12" type="primary">glgB</name>
    <name evidence="12" type="ORF">ELQ90_07665</name>
</gene>
<feature type="region of interest" description="Disordered" evidence="10">
    <location>
        <begin position="201"/>
        <end position="223"/>
    </location>
</feature>
<name>A0A444PVN9_9MICO</name>
<dbReference type="CDD" id="cd02855">
    <property type="entry name" value="E_set_GBE_prok_N"/>
    <property type="match status" value="1"/>
</dbReference>
<accession>A0A444PVN9</accession>
<keyword evidence="4 9" id="KW-0321">Glycogen metabolism</keyword>
<feature type="domain" description="Glycosyl hydrolase family 13 catalytic" evidence="11">
    <location>
        <begin position="552"/>
        <end position="893"/>
    </location>
</feature>
<dbReference type="InterPro" id="IPR004193">
    <property type="entry name" value="Glyco_hydro_13_N"/>
</dbReference>
<dbReference type="SUPFAM" id="SSF51445">
    <property type="entry name" value="(Trans)glycosidases"/>
    <property type="match status" value="1"/>
</dbReference>
<keyword evidence="6 9" id="KW-0808">Transferase</keyword>
<dbReference type="SUPFAM" id="SSF81296">
    <property type="entry name" value="E set domains"/>
    <property type="match status" value="1"/>
</dbReference>
<comment type="subunit">
    <text evidence="9">Monomer.</text>
</comment>
<dbReference type="Gene3D" id="3.20.20.80">
    <property type="entry name" value="Glycosidases"/>
    <property type="match status" value="1"/>
</dbReference>
<reference evidence="12 13" key="1">
    <citation type="submission" date="2018-12" db="EMBL/GenBank/DDBJ databases">
        <authorList>
            <person name="Li F."/>
        </authorList>
    </citation>
    <scope>NUCLEOTIDE SEQUENCE [LARGE SCALE GENOMIC DNA]</scope>
    <source>
        <strain evidence="12 13">11W25H-1</strain>
    </source>
</reference>
<keyword evidence="5 9" id="KW-0328">Glycosyltransferase</keyword>
<evidence type="ECO:0000256" key="6">
    <source>
        <dbReference type="ARBA" id="ARBA00022679"/>
    </source>
</evidence>
<dbReference type="GO" id="GO:0005978">
    <property type="term" value="P:glycogen biosynthetic process"/>
    <property type="evidence" value="ECO:0007669"/>
    <property type="project" value="UniProtKB-UniRule"/>
</dbReference>
<dbReference type="HAMAP" id="MF_00685">
    <property type="entry name" value="GlgB"/>
    <property type="match status" value="1"/>
</dbReference>
<dbReference type="InterPro" id="IPR006407">
    <property type="entry name" value="GlgB"/>
</dbReference>
<comment type="caution">
    <text evidence="12">The sequence shown here is derived from an EMBL/GenBank/DDBJ whole genome shotgun (WGS) entry which is preliminary data.</text>
</comment>
<evidence type="ECO:0000256" key="8">
    <source>
        <dbReference type="ARBA" id="ARBA00023277"/>
    </source>
</evidence>
<proteinExistence type="inferred from homology"/>
<evidence type="ECO:0000256" key="10">
    <source>
        <dbReference type="SAM" id="MobiDB-lite"/>
    </source>
</evidence>
<dbReference type="GO" id="GO:0003844">
    <property type="term" value="F:1,4-alpha-glucan branching enzyme activity"/>
    <property type="evidence" value="ECO:0007669"/>
    <property type="project" value="UniProtKB-UniRule"/>
</dbReference>
<dbReference type="InterPro" id="IPR044143">
    <property type="entry name" value="GlgB_N_E_set_prok"/>
</dbReference>
<dbReference type="InterPro" id="IPR013780">
    <property type="entry name" value="Glyco_hydro_b"/>
</dbReference>
<dbReference type="PANTHER" id="PTHR43651">
    <property type="entry name" value="1,4-ALPHA-GLUCAN-BRANCHING ENZYME"/>
    <property type="match status" value="1"/>
</dbReference>
<comment type="similarity">
    <text evidence="3 9">Belongs to the glycosyl hydrolase 13 family. GlgB subfamily.</text>
</comment>
<comment type="pathway">
    <text evidence="2 9">Glycan biosynthesis; glycogen biosynthesis.</text>
</comment>
<dbReference type="Pfam" id="PF22019">
    <property type="entry name" value="GlgB_N"/>
    <property type="match status" value="1"/>
</dbReference>
<dbReference type="UniPathway" id="UPA00164"/>
<dbReference type="FunFam" id="2.60.40.1180:FF:000002">
    <property type="entry name" value="1,4-alpha-glucan branching enzyme GlgB"/>
    <property type="match status" value="1"/>
</dbReference>
<dbReference type="AlphaFoldDB" id="A0A444PVN9"/>
<dbReference type="Pfam" id="PF02806">
    <property type="entry name" value="Alpha-amylase_C"/>
    <property type="match status" value="1"/>
</dbReference>
<dbReference type="NCBIfam" id="TIGR01515">
    <property type="entry name" value="branching_enzym"/>
    <property type="match status" value="1"/>
</dbReference>
<comment type="catalytic activity">
    <reaction evidence="1 9">
        <text>Transfers a segment of a (1-&gt;4)-alpha-D-glucan chain to a primary hydroxy group in a similar glucan chain.</text>
        <dbReference type="EC" id="2.4.1.18"/>
    </reaction>
</comment>
<dbReference type="SUPFAM" id="SSF51011">
    <property type="entry name" value="Glycosyl hydrolase domain"/>
    <property type="match status" value="1"/>
</dbReference>
<dbReference type="OrthoDB" id="9800174at2"/>
<protein>
    <recommendedName>
        <fullName evidence="9">1,4-alpha-glucan branching enzyme GlgB</fullName>
        <ecNumber evidence="9">2.4.1.18</ecNumber>
    </recommendedName>
    <alternativeName>
        <fullName evidence="9">1,4-alpha-D-glucan:1,4-alpha-D-glucan 6-glucosyl-transferase</fullName>
    </alternativeName>
    <alternativeName>
        <fullName evidence="9">Alpha-(1-&gt;4)-glucan branching enzyme</fullName>
    </alternativeName>
    <alternativeName>
        <fullName evidence="9">Glycogen branching enzyme</fullName>
        <shortName evidence="9">BE</shortName>
    </alternativeName>
</protein>
<evidence type="ECO:0000313" key="12">
    <source>
        <dbReference type="EMBL" id="RWZ51943.1"/>
    </source>
</evidence>
<dbReference type="Proteomes" id="UP000288547">
    <property type="component" value="Unassembled WGS sequence"/>
</dbReference>
<feature type="active site" description="Proton donor" evidence="9">
    <location>
        <position position="757"/>
    </location>
</feature>
<dbReference type="InterPro" id="IPR006047">
    <property type="entry name" value="GH13_cat_dom"/>
</dbReference>
<evidence type="ECO:0000256" key="3">
    <source>
        <dbReference type="ARBA" id="ARBA00009000"/>
    </source>
</evidence>
<dbReference type="InterPro" id="IPR013783">
    <property type="entry name" value="Ig-like_fold"/>
</dbReference>
<dbReference type="InterPro" id="IPR014756">
    <property type="entry name" value="Ig_E-set"/>
</dbReference>
<feature type="active site" description="Nucleophile" evidence="9">
    <location>
        <position position="704"/>
    </location>
</feature>
<evidence type="ECO:0000256" key="7">
    <source>
        <dbReference type="ARBA" id="ARBA00023056"/>
    </source>
</evidence>
<comment type="function">
    <text evidence="9">Catalyzes the formation of the alpha-1,6-glucosidic linkages in glycogen by scission of a 1,4-alpha-linked oligosaccharide from growing alpha-1,4-glucan chains and the subsequent attachment of the oligosaccharide to the alpha-1,6 position.</text>
</comment>
<evidence type="ECO:0000313" key="13">
    <source>
        <dbReference type="Proteomes" id="UP000288547"/>
    </source>
</evidence>
<keyword evidence="8 9" id="KW-0119">Carbohydrate metabolism</keyword>
<dbReference type="Pfam" id="PF00128">
    <property type="entry name" value="Alpha-amylase"/>
    <property type="match status" value="1"/>
</dbReference>
<feature type="compositionally biased region" description="Basic residues" evidence="10">
    <location>
        <begin position="250"/>
        <end position="259"/>
    </location>
</feature>
<organism evidence="12 13">
    <name type="scientific">Labedella phragmitis</name>
    <dbReference type="NCBI Taxonomy" id="2498849"/>
    <lineage>
        <taxon>Bacteria</taxon>
        <taxon>Bacillati</taxon>
        <taxon>Actinomycetota</taxon>
        <taxon>Actinomycetes</taxon>
        <taxon>Micrococcales</taxon>
        <taxon>Microbacteriaceae</taxon>
        <taxon>Labedella</taxon>
    </lineage>
</organism>
<dbReference type="PANTHER" id="PTHR43651:SF3">
    <property type="entry name" value="1,4-ALPHA-GLUCAN-BRANCHING ENZYME"/>
    <property type="match status" value="1"/>
</dbReference>
<dbReference type="CDD" id="cd11322">
    <property type="entry name" value="AmyAc_Glg_BE"/>
    <property type="match status" value="1"/>
</dbReference>
<evidence type="ECO:0000256" key="5">
    <source>
        <dbReference type="ARBA" id="ARBA00022676"/>
    </source>
</evidence>
<dbReference type="NCBIfam" id="NF003811">
    <property type="entry name" value="PRK05402.1"/>
    <property type="match status" value="1"/>
</dbReference>
<dbReference type="SMART" id="SM00642">
    <property type="entry name" value="Aamy"/>
    <property type="match status" value="1"/>
</dbReference>
<dbReference type="Pfam" id="PF02922">
    <property type="entry name" value="CBM_48"/>
    <property type="match status" value="1"/>
</dbReference>
<keyword evidence="13" id="KW-1185">Reference proteome</keyword>
<evidence type="ECO:0000256" key="9">
    <source>
        <dbReference type="HAMAP-Rule" id="MF_00685"/>
    </source>
</evidence>
<feature type="region of interest" description="Disordered" evidence="10">
    <location>
        <begin position="246"/>
        <end position="290"/>
    </location>
</feature>
<feature type="region of interest" description="Disordered" evidence="10">
    <location>
        <begin position="139"/>
        <end position="178"/>
    </location>
</feature>
<dbReference type="InterPro" id="IPR017853">
    <property type="entry name" value="GH"/>
</dbReference>
<dbReference type="FunFam" id="3.20.20.80:FF:000003">
    <property type="entry name" value="1,4-alpha-glucan branching enzyme GlgB"/>
    <property type="match status" value="1"/>
</dbReference>
<evidence type="ECO:0000256" key="1">
    <source>
        <dbReference type="ARBA" id="ARBA00000826"/>
    </source>
</evidence>